<evidence type="ECO:0000313" key="2">
    <source>
        <dbReference type="Proteomes" id="UP000034799"/>
    </source>
</evidence>
<dbReference type="Proteomes" id="UP000034799">
    <property type="component" value="Unassembled WGS sequence"/>
</dbReference>
<accession>A0A0G0MRJ3</accession>
<reference evidence="1 2" key="1">
    <citation type="journal article" date="2015" name="Nature">
        <title>rRNA introns, odd ribosomes, and small enigmatic genomes across a large radiation of phyla.</title>
        <authorList>
            <person name="Brown C.T."/>
            <person name="Hug L.A."/>
            <person name="Thomas B.C."/>
            <person name="Sharon I."/>
            <person name="Castelle C.J."/>
            <person name="Singh A."/>
            <person name="Wilkins M.J."/>
            <person name="Williams K.H."/>
            <person name="Banfield J.F."/>
        </authorList>
    </citation>
    <scope>NUCLEOTIDE SEQUENCE [LARGE SCALE GENOMIC DNA]</scope>
</reference>
<organism evidence="1 2">
    <name type="scientific">candidate division WS6 bacterium GW2011_GWF2_39_15</name>
    <dbReference type="NCBI Taxonomy" id="1619100"/>
    <lineage>
        <taxon>Bacteria</taxon>
        <taxon>Candidatus Dojkabacteria</taxon>
    </lineage>
</organism>
<comment type="caution">
    <text evidence="1">The sequence shown here is derived from an EMBL/GenBank/DDBJ whole genome shotgun (WGS) entry which is preliminary data.</text>
</comment>
<evidence type="ECO:0000313" key="1">
    <source>
        <dbReference type="EMBL" id="KKR05783.1"/>
    </source>
</evidence>
<name>A0A0G0MRJ3_9BACT</name>
<protein>
    <submittedName>
        <fullName evidence="1">Uncharacterized protein</fullName>
    </submittedName>
</protein>
<dbReference type="EMBL" id="LBWK01000002">
    <property type="protein sequence ID" value="KKR05783.1"/>
    <property type="molecule type" value="Genomic_DNA"/>
</dbReference>
<gene>
    <name evidence="1" type="ORF">UT34_C0002G0290</name>
</gene>
<proteinExistence type="predicted"/>
<dbReference type="STRING" id="1619100.UT34_C0002G0290"/>
<sequence>MKPEGNPIIDPIELAKRIGANFRMALLLKTEIKGYKIDPNYQGKSGVISTFIYYDSIASMNSFAPDAKDTLYTIAEPYLTSFDEQIDTNSLTQTITITVSSQPAKGNIL</sequence>
<dbReference type="AlphaFoldDB" id="A0A0G0MRJ3"/>